<sequence>MTAEAEADVDDGLVTVACNGSVRETIDRLQEAITASGFQVFARIDHADHAARIGLELRPTELLIFGKPEGGTQLMQDRQTAGIDLPSKALAWQDAAGDTWVTCNDASWLAARHGLGPASEAGVAAVEASTVAAVRQATGPATV</sequence>
<dbReference type="InterPro" id="IPR035923">
    <property type="entry name" value="TT1751-like_sf"/>
</dbReference>
<dbReference type="Gene3D" id="3.30.310.70">
    <property type="entry name" value="TT1751-like domain"/>
    <property type="match status" value="1"/>
</dbReference>
<comment type="caution">
    <text evidence="2">The sequence shown here is derived from an EMBL/GenBank/DDBJ whole genome shotgun (WGS) entry which is preliminary data.</text>
</comment>
<protein>
    <submittedName>
        <fullName evidence="2">DUF302 domain-containing protein</fullName>
    </submittedName>
</protein>
<feature type="domain" description="DUF302" evidence="1">
    <location>
        <begin position="44"/>
        <end position="105"/>
    </location>
</feature>
<dbReference type="EMBL" id="JBEXIP010000009">
    <property type="protein sequence ID" value="MET8433956.1"/>
    <property type="molecule type" value="Genomic_DNA"/>
</dbReference>
<proteinExistence type="predicted"/>
<reference evidence="2 3" key="1">
    <citation type="submission" date="2024-06" db="EMBL/GenBank/DDBJ databases">
        <title>The Natural Products Discovery Center: Release of the First 8490 Sequenced Strains for Exploring Actinobacteria Biosynthetic Diversity.</title>
        <authorList>
            <person name="Kalkreuter E."/>
            <person name="Kautsar S.A."/>
            <person name="Yang D."/>
            <person name="Bader C.D."/>
            <person name="Teijaro C.N."/>
            <person name="Fluegel L."/>
            <person name="Davis C.M."/>
            <person name="Simpson J.R."/>
            <person name="Lauterbach L."/>
            <person name="Steele A.D."/>
            <person name="Gui C."/>
            <person name="Meng S."/>
            <person name="Li G."/>
            <person name="Viehrig K."/>
            <person name="Ye F."/>
            <person name="Su P."/>
            <person name="Kiefer A.F."/>
            <person name="Nichols A."/>
            <person name="Cepeda A.J."/>
            <person name="Yan W."/>
            <person name="Fan B."/>
            <person name="Jiang Y."/>
            <person name="Adhikari A."/>
            <person name="Zheng C.-J."/>
            <person name="Schuster L."/>
            <person name="Cowan T.M."/>
            <person name="Smanski M.J."/>
            <person name="Chevrette M.G."/>
            <person name="De Carvalho L.P.S."/>
            <person name="Shen B."/>
        </authorList>
    </citation>
    <scope>NUCLEOTIDE SEQUENCE [LARGE SCALE GENOMIC DNA]</scope>
    <source>
        <strain evidence="2 3">NPDC005137</strain>
    </source>
</reference>
<dbReference type="InterPro" id="IPR005180">
    <property type="entry name" value="DUF302"/>
</dbReference>
<name>A0ABV2U7X9_9ACTN</name>
<dbReference type="PANTHER" id="PTHR38342:SF2">
    <property type="entry name" value="INNER MEMBRANE OR EXPORTED"/>
    <property type="match status" value="1"/>
</dbReference>
<dbReference type="Proteomes" id="UP001550044">
    <property type="component" value="Unassembled WGS sequence"/>
</dbReference>
<dbReference type="CDD" id="cd14797">
    <property type="entry name" value="DUF302"/>
    <property type="match status" value="1"/>
</dbReference>
<accession>A0ABV2U7X9</accession>
<evidence type="ECO:0000313" key="3">
    <source>
        <dbReference type="Proteomes" id="UP001550044"/>
    </source>
</evidence>
<evidence type="ECO:0000313" key="2">
    <source>
        <dbReference type="EMBL" id="MET8433956.1"/>
    </source>
</evidence>
<organism evidence="2 3">
    <name type="scientific">Streptomyces sp. 900116325</name>
    <dbReference type="NCBI Taxonomy" id="3154295"/>
    <lineage>
        <taxon>Bacteria</taxon>
        <taxon>Bacillati</taxon>
        <taxon>Actinomycetota</taxon>
        <taxon>Actinomycetes</taxon>
        <taxon>Kitasatosporales</taxon>
        <taxon>Streptomycetaceae</taxon>
        <taxon>Streptomyces</taxon>
    </lineage>
</organism>
<dbReference type="SUPFAM" id="SSF103247">
    <property type="entry name" value="TT1751-like"/>
    <property type="match status" value="1"/>
</dbReference>
<dbReference type="RefSeq" id="WP_329162625.1">
    <property type="nucleotide sequence ID" value="NZ_JBEOSG010000013.1"/>
</dbReference>
<dbReference type="PANTHER" id="PTHR38342">
    <property type="entry name" value="SLR5037 PROTEIN"/>
    <property type="match status" value="1"/>
</dbReference>
<keyword evidence="3" id="KW-1185">Reference proteome</keyword>
<dbReference type="Pfam" id="PF03625">
    <property type="entry name" value="DUF302"/>
    <property type="match status" value="1"/>
</dbReference>
<gene>
    <name evidence="2" type="ORF">ABZV61_14385</name>
</gene>
<evidence type="ECO:0000259" key="1">
    <source>
        <dbReference type="Pfam" id="PF03625"/>
    </source>
</evidence>